<dbReference type="EMBL" id="CP061724">
    <property type="protein sequence ID" value="QOD01504.1"/>
    <property type="molecule type" value="Genomic_DNA"/>
</dbReference>
<dbReference type="Proteomes" id="UP000193675">
    <property type="component" value="Unassembled WGS sequence"/>
</dbReference>
<evidence type="ECO:0000313" key="4">
    <source>
        <dbReference type="Proteomes" id="UP000516786"/>
    </source>
</evidence>
<accession>A0A1X0Z6X0</accession>
<evidence type="ECO:0000313" key="2">
    <source>
        <dbReference type="EMBL" id="QOD01504.1"/>
    </source>
</evidence>
<dbReference type="AlphaFoldDB" id="A0A1X0Z6X0"/>
<evidence type="ECO:0000313" key="3">
    <source>
        <dbReference type="Proteomes" id="UP000193675"/>
    </source>
</evidence>
<proteinExistence type="predicted"/>
<reference evidence="2 4" key="2">
    <citation type="submission" date="2020-09" db="EMBL/GenBank/DDBJ databases">
        <title>Co-existence of a novel multidrug-resistance efflux pump with carbapenem resistance gene blaVIM-2 in one megaplasmid in Pseudomonas putida.</title>
        <authorList>
            <person name="Peng K."/>
            <person name="Li R."/>
        </authorList>
    </citation>
    <scope>NUCLEOTIDE SEQUENCE [LARGE SCALE GENOMIC DNA]</scope>
    <source>
        <strain evidence="2 4">ZXPA-20</strain>
        <plasmid evidence="2 4">pZXPA-20-602k</plasmid>
    </source>
</reference>
<sequence length="80" mass="8740">MSFDQPAAGFGSEGLQLPSFKKPIPRDDVLSVWASFGYGDTRAFIAENHGMSVQKVSAILAVPLPADWKESVSQLRSSWK</sequence>
<dbReference type="Proteomes" id="UP000516786">
    <property type="component" value="Plasmid pZXPA-20-602k"/>
</dbReference>
<dbReference type="EMBL" id="NBWC01000049">
    <property type="protein sequence ID" value="ORL58778.1"/>
    <property type="molecule type" value="Genomic_DNA"/>
</dbReference>
<keyword evidence="2" id="KW-0614">Plasmid</keyword>
<protein>
    <submittedName>
        <fullName evidence="1">Uncharacterized protein</fullName>
    </submittedName>
</protein>
<gene>
    <name evidence="1" type="ORF">B7H17_24935</name>
    <name evidence="2" type="ORF">ID616_30235</name>
</gene>
<evidence type="ECO:0000313" key="1">
    <source>
        <dbReference type="EMBL" id="ORL58778.1"/>
    </source>
</evidence>
<reference evidence="1 3" key="1">
    <citation type="submission" date="2017-04" db="EMBL/GenBank/DDBJ databases">
        <title>Presence of VIM-2 positive Pseudomonas species in chickens and their surrounding environment.</title>
        <authorList>
            <person name="Zhang R."/>
        </authorList>
    </citation>
    <scope>NUCLEOTIDE SEQUENCE [LARGE SCALE GENOMIC DNA]</scope>
    <source>
        <strain evidence="1 3">DZ-C18</strain>
    </source>
</reference>
<geneLocation type="plasmid" evidence="2 4">
    <name>pZXPA-20-602k</name>
</geneLocation>
<dbReference type="RefSeq" id="WP_084851672.1">
    <property type="nucleotide sequence ID" value="NZ_CP061724.1"/>
</dbReference>
<organism evidence="1 3">
    <name type="scientific">Pseudomonas putida</name>
    <name type="common">Arthrobacter siderocapsulatus</name>
    <dbReference type="NCBI Taxonomy" id="303"/>
    <lineage>
        <taxon>Bacteria</taxon>
        <taxon>Pseudomonadati</taxon>
        <taxon>Pseudomonadota</taxon>
        <taxon>Gammaproteobacteria</taxon>
        <taxon>Pseudomonadales</taxon>
        <taxon>Pseudomonadaceae</taxon>
        <taxon>Pseudomonas</taxon>
    </lineage>
</organism>
<name>A0A1X0Z6X0_PSEPU</name>